<organism evidence="1 2">
    <name type="scientific">Biomphalaria glabrata</name>
    <name type="common">Bloodfluke planorb</name>
    <name type="synonym">Freshwater snail</name>
    <dbReference type="NCBI Taxonomy" id="6526"/>
    <lineage>
        <taxon>Eukaryota</taxon>
        <taxon>Metazoa</taxon>
        <taxon>Spiralia</taxon>
        <taxon>Lophotrochozoa</taxon>
        <taxon>Mollusca</taxon>
        <taxon>Gastropoda</taxon>
        <taxon>Heterobranchia</taxon>
        <taxon>Euthyneura</taxon>
        <taxon>Panpulmonata</taxon>
        <taxon>Hygrophila</taxon>
        <taxon>Lymnaeoidea</taxon>
        <taxon>Planorbidae</taxon>
        <taxon>Biomphalaria</taxon>
    </lineage>
</organism>
<dbReference type="InterPro" id="IPR027417">
    <property type="entry name" value="P-loop_NTPase"/>
</dbReference>
<dbReference type="Gene3D" id="3.40.50.300">
    <property type="entry name" value="P-loop containing nucleotide triphosphate hydrolases"/>
    <property type="match status" value="1"/>
</dbReference>
<dbReference type="KEGG" id="bgt:106065506"/>
<dbReference type="EnsemblMetazoa" id="BGLB037035-RA">
    <property type="protein sequence ID" value="BGLB037035-PA"/>
    <property type="gene ID" value="BGLB037035"/>
</dbReference>
<protein>
    <submittedName>
        <fullName evidence="1">Uncharacterized protein</fullName>
    </submittedName>
</protein>
<proteinExistence type="predicted"/>
<dbReference type="VEuPathDB" id="VectorBase:BGLAX_043894"/>
<evidence type="ECO:0000313" key="2">
    <source>
        <dbReference type="Proteomes" id="UP000076420"/>
    </source>
</evidence>
<name>A0A2C9M0A4_BIOGL</name>
<accession>A0A2C9M0A4</accession>
<gene>
    <name evidence="1" type="primary">106065506</name>
</gene>
<evidence type="ECO:0000313" key="1">
    <source>
        <dbReference type="EnsemblMetazoa" id="BGLB037035-PA"/>
    </source>
</evidence>
<dbReference type="Proteomes" id="UP000076420">
    <property type="component" value="Unassembled WGS sequence"/>
</dbReference>
<sequence>MGCGGYSKITKPDANGAVNRKITKDQVHVDLGNKVKVNENGSTIIFVYGGPGSKKGRLVSELAEVFDFTFINVEKLMLQKLSEHRQEVDQKDQGDRKESVQELKKMLEVLTISF</sequence>
<reference evidence="1" key="1">
    <citation type="submission" date="2020-05" db="UniProtKB">
        <authorList>
            <consortium name="EnsemblMetazoa"/>
        </authorList>
    </citation>
    <scope>IDENTIFICATION</scope>
    <source>
        <strain evidence="1">BB02</strain>
    </source>
</reference>
<dbReference type="VEuPathDB" id="VectorBase:BGLB037035"/>
<dbReference type="AlphaFoldDB" id="A0A2C9M0A4"/>